<protein>
    <submittedName>
        <fullName evidence="2">12514_t:CDS:1</fullName>
    </submittedName>
</protein>
<organism evidence="2 3">
    <name type="scientific">Acaulospora morrowiae</name>
    <dbReference type="NCBI Taxonomy" id="94023"/>
    <lineage>
        <taxon>Eukaryota</taxon>
        <taxon>Fungi</taxon>
        <taxon>Fungi incertae sedis</taxon>
        <taxon>Mucoromycota</taxon>
        <taxon>Glomeromycotina</taxon>
        <taxon>Glomeromycetes</taxon>
        <taxon>Diversisporales</taxon>
        <taxon>Acaulosporaceae</taxon>
        <taxon>Acaulospora</taxon>
    </lineage>
</organism>
<dbReference type="EMBL" id="CAJVPV010038435">
    <property type="protein sequence ID" value="CAG8756682.1"/>
    <property type="molecule type" value="Genomic_DNA"/>
</dbReference>
<feature type="non-terminal residue" evidence="2">
    <location>
        <position position="93"/>
    </location>
</feature>
<feature type="region of interest" description="Disordered" evidence="1">
    <location>
        <begin position="1"/>
        <end position="22"/>
    </location>
</feature>
<gene>
    <name evidence="2" type="ORF">AMORRO_LOCUS15642</name>
</gene>
<evidence type="ECO:0000313" key="2">
    <source>
        <dbReference type="EMBL" id="CAG8756682.1"/>
    </source>
</evidence>
<reference evidence="2" key="1">
    <citation type="submission" date="2021-06" db="EMBL/GenBank/DDBJ databases">
        <authorList>
            <person name="Kallberg Y."/>
            <person name="Tangrot J."/>
            <person name="Rosling A."/>
        </authorList>
    </citation>
    <scope>NUCLEOTIDE SEQUENCE</scope>
    <source>
        <strain evidence="2">CL551</strain>
    </source>
</reference>
<accession>A0A9N9NP58</accession>
<comment type="caution">
    <text evidence="2">The sequence shown here is derived from an EMBL/GenBank/DDBJ whole genome shotgun (WGS) entry which is preliminary data.</text>
</comment>
<dbReference type="Proteomes" id="UP000789342">
    <property type="component" value="Unassembled WGS sequence"/>
</dbReference>
<sequence length="93" mass="10624">EVPKESSHTEDKQIVKSTNNFNTDTLEEDAVALIEELPMPMEPTQEEDIEEKIEKLEMDDELKEEQVGQIKDMLKQGRDVFAQSVSELGCTKI</sequence>
<dbReference type="AlphaFoldDB" id="A0A9N9NP58"/>
<evidence type="ECO:0000313" key="3">
    <source>
        <dbReference type="Proteomes" id="UP000789342"/>
    </source>
</evidence>
<feature type="compositionally biased region" description="Basic and acidic residues" evidence="1">
    <location>
        <begin position="1"/>
        <end position="14"/>
    </location>
</feature>
<proteinExistence type="predicted"/>
<name>A0A9N9NP58_9GLOM</name>
<feature type="non-terminal residue" evidence="2">
    <location>
        <position position="1"/>
    </location>
</feature>
<keyword evidence="3" id="KW-1185">Reference proteome</keyword>
<evidence type="ECO:0000256" key="1">
    <source>
        <dbReference type="SAM" id="MobiDB-lite"/>
    </source>
</evidence>